<dbReference type="AlphaFoldDB" id="A0A6M3LAG5"/>
<organism evidence="2">
    <name type="scientific">viral metagenome</name>
    <dbReference type="NCBI Taxonomy" id="1070528"/>
    <lineage>
        <taxon>unclassified sequences</taxon>
        <taxon>metagenomes</taxon>
        <taxon>organismal metagenomes</taxon>
    </lineage>
</organism>
<evidence type="ECO:0000259" key="1">
    <source>
        <dbReference type="Pfam" id="PF00929"/>
    </source>
</evidence>
<dbReference type="CDD" id="cd06127">
    <property type="entry name" value="DEDDh"/>
    <property type="match status" value="1"/>
</dbReference>
<dbReference type="GO" id="GO:0004527">
    <property type="term" value="F:exonuclease activity"/>
    <property type="evidence" value="ECO:0007669"/>
    <property type="project" value="UniProtKB-KW"/>
</dbReference>
<dbReference type="InterPro" id="IPR036397">
    <property type="entry name" value="RNaseH_sf"/>
</dbReference>
<dbReference type="Gene3D" id="3.30.420.10">
    <property type="entry name" value="Ribonuclease H-like superfamily/Ribonuclease H"/>
    <property type="match status" value="1"/>
</dbReference>
<dbReference type="InterPro" id="IPR013520">
    <property type="entry name" value="Ribonucl_H"/>
</dbReference>
<sequence>MRLKKTFNYKMSPLSKDEITDEALAIHGLSRDEIAKFPSQKSGLECFKKMMGAYVNKFVRTDKFIMAGYNIKFDADMLRACMLKNGDPYFGSWFFWPLLDVQTFVALKVLNGLHLPNFQLFTVCTHFGIELDAHDAMSDIKATRELYYLLRRSLYDTK</sequence>
<name>A0A6M3LAG5_9ZZZZ</name>
<feature type="domain" description="Exonuclease" evidence="1">
    <location>
        <begin position="5"/>
        <end position="147"/>
    </location>
</feature>
<gene>
    <name evidence="2" type="ORF">MM415B03355_0002</name>
</gene>
<keyword evidence="2" id="KW-0378">Hydrolase</keyword>
<evidence type="ECO:0000313" key="2">
    <source>
        <dbReference type="EMBL" id="QJA91473.1"/>
    </source>
</evidence>
<keyword evidence="2" id="KW-0540">Nuclease</keyword>
<accession>A0A6M3LAG5</accession>
<keyword evidence="2" id="KW-0269">Exonuclease</keyword>
<reference evidence="2" key="1">
    <citation type="submission" date="2020-03" db="EMBL/GenBank/DDBJ databases">
        <title>The deep terrestrial virosphere.</title>
        <authorList>
            <person name="Holmfeldt K."/>
            <person name="Nilsson E."/>
            <person name="Simone D."/>
            <person name="Lopez-Fernandez M."/>
            <person name="Wu X."/>
            <person name="de Brujin I."/>
            <person name="Lundin D."/>
            <person name="Andersson A."/>
            <person name="Bertilsson S."/>
            <person name="Dopson M."/>
        </authorList>
    </citation>
    <scope>NUCLEOTIDE SEQUENCE</scope>
    <source>
        <strain evidence="2">MM415B03355</strain>
    </source>
</reference>
<dbReference type="SUPFAM" id="SSF53098">
    <property type="entry name" value="Ribonuclease H-like"/>
    <property type="match status" value="1"/>
</dbReference>
<dbReference type="GO" id="GO:0003676">
    <property type="term" value="F:nucleic acid binding"/>
    <property type="evidence" value="ECO:0007669"/>
    <property type="project" value="InterPro"/>
</dbReference>
<dbReference type="EMBL" id="MT142990">
    <property type="protein sequence ID" value="QJA91473.1"/>
    <property type="molecule type" value="Genomic_DNA"/>
</dbReference>
<dbReference type="InterPro" id="IPR012337">
    <property type="entry name" value="RNaseH-like_sf"/>
</dbReference>
<protein>
    <submittedName>
        <fullName evidence="2">Putative exonuclease</fullName>
    </submittedName>
</protein>
<dbReference type="Pfam" id="PF00929">
    <property type="entry name" value="RNase_T"/>
    <property type="match status" value="1"/>
</dbReference>
<proteinExistence type="predicted"/>